<dbReference type="InterPro" id="IPR023801">
    <property type="entry name" value="His_deacetylse_dom"/>
</dbReference>
<keyword evidence="4" id="KW-1185">Reference proteome</keyword>
<dbReference type="Proteomes" id="UP000728185">
    <property type="component" value="Unassembled WGS sequence"/>
</dbReference>
<gene>
    <name evidence="3" type="ORF">FBUS_01700</name>
</gene>
<feature type="domain" description="Histone deacetylase" evidence="2">
    <location>
        <begin position="249"/>
        <end position="316"/>
    </location>
</feature>
<dbReference type="GO" id="GO:0000118">
    <property type="term" value="C:histone deacetylase complex"/>
    <property type="evidence" value="ECO:0007669"/>
    <property type="project" value="TreeGrafter"/>
</dbReference>
<dbReference type="Gene3D" id="3.40.800.20">
    <property type="entry name" value="Histone deacetylase domain"/>
    <property type="match status" value="1"/>
</dbReference>
<dbReference type="SUPFAM" id="SSF52768">
    <property type="entry name" value="Arginase/deacetylase"/>
    <property type="match status" value="2"/>
</dbReference>
<reference evidence="3" key="1">
    <citation type="submission" date="2019-05" db="EMBL/GenBank/DDBJ databases">
        <title>Annotation for the trematode Fasciolopsis buski.</title>
        <authorList>
            <person name="Choi Y.-J."/>
        </authorList>
    </citation>
    <scope>NUCLEOTIDE SEQUENCE</scope>
    <source>
        <strain evidence="3">HT</strain>
        <tissue evidence="3">Whole worm</tissue>
    </source>
</reference>
<organism evidence="3 4">
    <name type="scientific">Fasciolopsis buskii</name>
    <dbReference type="NCBI Taxonomy" id="27845"/>
    <lineage>
        <taxon>Eukaryota</taxon>
        <taxon>Metazoa</taxon>
        <taxon>Spiralia</taxon>
        <taxon>Lophotrochozoa</taxon>
        <taxon>Platyhelminthes</taxon>
        <taxon>Trematoda</taxon>
        <taxon>Digenea</taxon>
        <taxon>Plagiorchiida</taxon>
        <taxon>Echinostomata</taxon>
        <taxon>Echinostomatoidea</taxon>
        <taxon>Fasciolidae</taxon>
        <taxon>Fasciolopsis</taxon>
    </lineage>
</organism>
<accession>A0A8E0VL78</accession>
<dbReference type="PANTHER" id="PTHR10625:SF38">
    <property type="entry name" value="HISTONE DEACETYLASE 6, ISOFORM G"/>
    <property type="match status" value="1"/>
</dbReference>
<protein>
    <submittedName>
        <fullName evidence="3">Histone deacetylase 6</fullName>
    </submittedName>
</protein>
<dbReference type="AlphaFoldDB" id="A0A8E0VL78"/>
<dbReference type="InterPro" id="IPR000286">
    <property type="entry name" value="HDACs"/>
</dbReference>
<feature type="non-terminal residue" evidence="3">
    <location>
        <position position="1"/>
    </location>
</feature>
<feature type="region of interest" description="Disordered" evidence="1">
    <location>
        <begin position="207"/>
        <end position="237"/>
    </location>
</feature>
<evidence type="ECO:0000313" key="4">
    <source>
        <dbReference type="Proteomes" id="UP000728185"/>
    </source>
</evidence>
<dbReference type="OrthoDB" id="424012at2759"/>
<dbReference type="GO" id="GO:0040029">
    <property type="term" value="P:epigenetic regulation of gene expression"/>
    <property type="evidence" value="ECO:0007669"/>
    <property type="project" value="TreeGrafter"/>
</dbReference>
<evidence type="ECO:0000256" key="1">
    <source>
        <dbReference type="SAM" id="MobiDB-lite"/>
    </source>
</evidence>
<dbReference type="EMBL" id="LUCM01003558">
    <property type="protein sequence ID" value="KAA0195632.1"/>
    <property type="molecule type" value="Genomic_DNA"/>
</dbReference>
<feature type="domain" description="Histone deacetylase" evidence="2">
    <location>
        <begin position="46"/>
        <end position="180"/>
    </location>
</feature>
<dbReference type="Pfam" id="PF00850">
    <property type="entry name" value="Hist_deacetyl"/>
    <property type="match status" value="2"/>
</dbReference>
<sequence>EFIVLLHPLTNLHAPAYAQINNHRSTGLVYDDRMLQHRHEWFCNEQESPIRIQRAYERCHEEGLISRCMLVPAKHISEDSLALIHDRNYIGLVRCSRTFTRQELYDFSSRFDGVFFNEFTWNCASLAAGSLKSLTHLVAQGRLLNGLALIRPPGHHAMHAEACGYCIFNNVAVAAASLLSSAPNGISSCSANPDSSLGLGKKSYKSTTISSPGDSDTNALPHQTTTGNSVDIRLSKQDPNSTLSPTVVMERILILDWDVHHGQGTQYAFYEDNRVLYISIHRYEKANFWPNLREANYDYVGHGSGRGFNVNIPLEQYNPQLVIVSCGFDAAIGCPEGRMWLTPALFGHFVNHLKILAGGKIVVALEGGYYVDSLAESVVHVLKSLLGDPITPIRLARAPCKSIRKTIELCTTALRPYWKSLWIQDVSRIVDRPNLSHLPMITWPLVKCVVWPETNPLLPEHLARRIHELMNHGIAMCLPEPEDQPCLLLVPIRQSARLNESKTKIDCRSNVAKKPKLVCPWSKKLLAEQSNCVHIHFYRESDSTNRMSTFIRVILVGHELTPFELVDGIRQIPDQLLFTYQGRLLHSRMGHPLASPVIFPLHNAIHSRQNGDMTSREIESDVVEDDSRMLDLESPTVNSIASPLFYSLMQQSRVGINPSDSHSTGSVGISDVCKTNESDQTCRIFVLDLTGCKDPGKDDSHPRNSDIEGHIRSDLLWCSLYTASMADHLASSPSLLRVNPLFHSHQNSTRGPIHSAQWLRIPVITTSQLRPHACGAKSVPDKDVLCANLCAVLLHFILPIAYEYGPELVFLRFSPEWAESDQDCVDLAMSHLIHLISGLGCAMLVSLKSAQPPSSSMLNNLLSLTTDSAQLSRPDPMVPTAK</sequence>
<dbReference type="InterPro" id="IPR023696">
    <property type="entry name" value="Ureohydrolase_dom_sf"/>
</dbReference>
<dbReference type="PRINTS" id="PR01270">
    <property type="entry name" value="HDASUPER"/>
</dbReference>
<evidence type="ECO:0000313" key="3">
    <source>
        <dbReference type="EMBL" id="KAA0195632.1"/>
    </source>
</evidence>
<feature type="compositionally biased region" description="Polar residues" evidence="1">
    <location>
        <begin position="207"/>
        <end position="229"/>
    </location>
</feature>
<dbReference type="GO" id="GO:0004407">
    <property type="term" value="F:histone deacetylase activity"/>
    <property type="evidence" value="ECO:0007669"/>
    <property type="project" value="TreeGrafter"/>
</dbReference>
<name>A0A8E0VL78_9TREM</name>
<proteinExistence type="predicted"/>
<dbReference type="PANTHER" id="PTHR10625">
    <property type="entry name" value="HISTONE DEACETYLASE HDAC1-RELATED"/>
    <property type="match status" value="1"/>
</dbReference>
<evidence type="ECO:0000259" key="2">
    <source>
        <dbReference type="Pfam" id="PF00850"/>
    </source>
</evidence>
<dbReference type="InterPro" id="IPR037138">
    <property type="entry name" value="His_deacetylse_dom_sf"/>
</dbReference>
<comment type="caution">
    <text evidence="3">The sequence shown here is derived from an EMBL/GenBank/DDBJ whole genome shotgun (WGS) entry which is preliminary data.</text>
</comment>